<reference evidence="2 3" key="1">
    <citation type="submission" date="2017-02" db="EMBL/GenBank/DDBJ databases">
        <authorList>
            <person name="Peterson S.W."/>
        </authorList>
    </citation>
    <scope>NUCLEOTIDE SEQUENCE [LARGE SCALE GENOMIC DNA]</scope>
    <source>
        <strain evidence="2 3">DSM 25262</strain>
    </source>
</reference>
<feature type="transmembrane region" description="Helical" evidence="1">
    <location>
        <begin position="20"/>
        <end position="37"/>
    </location>
</feature>
<dbReference type="Proteomes" id="UP000190961">
    <property type="component" value="Unassembled WGS sequence"/>
</dbReference>
<dbReference type="STRING" id="688867.SAMN05660236_4771"/>
<sequence length="171" mass="19738">MEELRTSIFEKNKEKSKKRILYNIGIFAAIGAIWVLYFIGLPIIGLKTCIGFTVVMIGIKLYDDKYMGISAYGERKANLVIAEEYLEIRDVKISYTDLTDLVIYVDEYLGMPKEIFGIHHGGNNKIEFNHKGRLVSINYVIKNKQDYDRVLRQVTGIEKNPSLKRNLKKLD</sequence>
<gene>
    <name evidence="2" type="ORF">SAMN05660236_4771</name>
</gene>
<proteinExistence type="predicted"/>
<evidence type="ECO:0000313" key="3">
    <source>
        <dbReference type="Proteomes" id="UP000190961"/>
    </source>
</evidence>
<dbReference type="OrthoDB" id="9826684at2"/>
<keyword evidence="1" id="KW-0812">Transmembrane</keyword>
<keyword evidence="3" id="KW-1185">Reference proteome</keyword>
<organism evidence="2 3">
    <name type="scientific">Ohtaekwangia koreensis</name>
    <dbReference type="NCBI Taxonomy" id="688867"/>
    <lineage>
        <taxon>Bacteria</taxon>
        <taxon>Pseudomonadati</taxon>
        <taxon>Bacteroidota</taxon>
        <taxon>Cytophagia</taxon>
        <taxon>Cytophagales</taxon>
        <taxon>Fulvivirgaceae</taxon>
        <taxon>Ohtaekwangia</taxon>
    </lineage>
</organism>
<dbReference type="EMBL" id="FUZU01000003">
    <property type="protein sequence ID" value="SKC84399.1"/>
    <property type="molecule type" value="Genomic_DNA"/>
</dbReference>
<name>A0A1T5M953_9BACT</name>
<keyword evidence="1" id="KW-1133">Transmembrane helix</keyword>
<evidence type="ECO:0000313" key="2">
    <source>
        <dbReference type="EMBL" id="SKC84399.1"/>
    </source>
</evidence>
<dbReference type="AlphaFoldDB" id="A0A1T5M953"/>
<protein>
    <submittedName>
        <fullName evidence="2">Uncharacterized protein</fullName>
    </submittedName>
</protein>
<accession>A0A1T5M953</accession>
<keyword evidence="1" id="KW-0472">Membrane</keyword>
<dbReference type="RefSeq" id="WP_079689261.1">
    <property type="nucleotide sequence ID" value="NZ_FUZU01000003.1"/>
</dbReference>
<feature type="transmembrane region" description="Helical" evidence="1">
    <location>
        <begin position="43"/>
        <end position="62"/>
    </location>
</feature>
<evidence type="ECO:0000256" key="1">
    <source>
        <dbReference type="SAM" id="Phobius"/>
    </source>
</evidence>